<dbReference type="RefSeq" id="WP_200464003.1">
    <property type="nucleotide sequence ID" value="NZ_JAENRR010000008.1"/>
</dbReference>
<dbReference type="Gene3D" id="3.20.20.70">
    <property type="entry name" value="Aldolase class I"/>
    <property type="match status" value="1"/>
</dbReference>
<evidence type="ECO:0000256" key="2">
    <source>
        <dbReference type="ARBA" id="ARBA00022485"/>
    </source>
</evidence>
<dbReference type="CDD" id="cd01335">
    <property type="entry name" value="Radical_SAM"/>
    <property type="match status" value="1"/>
</dbReference>
<feature type="domain" description="Radical SAM core" evidence="7">
    <location>
        <begin position="86"/>
        <end position="316"/>
    </location>
</feature>
<dbReference type="InterPro" id="IPR007197">
    <property type="entry name" value="rSAM"/>
</dbReference>
<dbReference type="Pfam" id="PF06968">
    <property type="entry name" value="BATS"/>
    <property type="match status" value="1"/>
</dbReference>
<dbReference type="EMBL" id="JAENRR010000008">
    <property type="protein sequence ID" value="MBK3516772.1"/>
    <property type="molecule type" value="Genomic_DNA"/>
</dbReference>
<keyword evidence="3" id="KW-0949">S-adenosyl-L-methionine</keyword>
<evidence type="ECO:0000256" key="1">
    <source>
        <dbReference type="ARBA" id="ARBA00001966"/>
    </source>
</evidence>
<reference evidence="8 9" key="1">
    <citation type="submission" date="2021-01" db="EMBL/GenBank/DDBJ databases">
        <title>Carboxyliciviraga sp.nov., isolated from coastal sediments.</title>
        <authorList>
            <person name="Lu D."/>
            <person name="Zhang T."/>
        </authorList>
    </citation>
    <scope>NUCLEOTIDE SEQUENCE [LARGE SCALE GENOMIC DNA]</scope>
    <source>
        <strain evidence="8 9">N1Y132</strain>
    </source>
</reference>
<dbReference type="PANTHER" id="PTHR43583">
    <property type="entry name" value="2-IMINOACETATE SYNTHASE"/>
    <property type="match status" value="1"/>
</dbReference>
<keyword evidence="9" id="KW-1185">Reference proteome</keyword>
<dbReference type="SMART" id="SM00876">
    <property type="entry name" value="BATS"/>
    <property type="match status" value="1"/>
</dbReference>
<keyword evidence="2" id="KW-0004">4Fe-4S</keyword>
<name>A0ABS1HGT8_9BACT</name>
<dbReference type="PANTHER" id="PTHR43583:SF2">
    <property type="entry name" value="THIAZOLE BIOSYNTHESIS PROTEIN"/>
    <property type="match status" value="1"/>
</dbReference>
<dbReference type="InterPro" id="IPR024007">
    <property type="entry name" value="FeFe-hyd_mat_HydG"/>
</dbReference>
<proteinExistence type="predicted"/>
<dbReference type="Pfam" id="PF04055">
    <property type="entry name" value="Radical_SAM"/>
    <property type="match status" value="1"/>
</dbReference>
<evidence type="ECO:0000256" key="4">
    <source>
        <dbReference type="ARBA" id="ARBA00022723"/>
    </source>
</evidence>
<dbReference type="InterPro" id="IPR013785">
    <property type="entry name" value="Aldolase_TIM"/>
</dbReference>
<dbReference type="NCBIfam" id="TIGR03955">
    <property type="entry name" value="rSAM_HydG"/>
    <property type="match status" value="1"/>
</dbReference>
<protein>
    <submittedName>
        <fullName evidence="8">[FeFe] hydrogenase H-cluster radical SAM maturase HydG</fullName>
    </submittedName>
</protein>
<accession>A0ABS1HGT8</accession>
<dbReference type="SUPFAM" id="SSF102114">
    <property type="entry name" value="Radical SAM enzymes"/>
    <property type="match status" value="1"/>
</dbReference>
<keyword evidence="5" id="KW-0408">Iron</keyword>
<evidence type="ECO:0000313" key="9">
    <source>
        <dbReference type="Proteomes" id="UP000605676"/>
    </source>
</evidence>
<dbReference type="PROSITE" id="PS51918">
    <property type="entry name" value="RADICAL_SAM"/>
    <property type="match status" value="1"/>
</dbReference>
<comment type="caution">
    <text evidence="8">The sequence shown here is derived from an EMBL/GenBank/DDBJ whole genome shotgun (WGS) entry which is preliminary data.</text>
</comment>
<dbReference type="InterPro" id="IPR058240">
    <property type="entry name" value="rSAM_sf"/>
</dbReference>
<evidence type="ECO:0000256" key="3">
    <source>
        <dbReference type="ARBA" id="ARBA00022691"/>
    </source>
</evidence>
<comment type="cofactor">
    <cofactor evidence="1">
        <name>[4Fe-4S] cluster</name>
        <dbReference type="ChEBI" id="CHEBI:49883"/>
    </cofactor>
</comment>
<evidence type="ECO:0000313" key="8">
    <source>
        <dbReference type="EMBL" id="MBK3516772.1"/>
    </source>
</evidence>
<dbReference type="InterPro" id="IPR034428">
    <property type="entry name" value="ThiH/NoCL/HydG-like"/>
</dbReference>
<dbReference type="Proteomes" id="UP000605676">
    <property type="component" value="Unassembled WGS sequence"/>
</dbReference>
<keyword evidence="6" id="KW-0411">Iron-sulfur</keyword>
<evidence type="ECO:0000259" key="7">
    <source>
        <dbReference type="PROSITE" id="PS51918"/>
    </source>
</evidence>
<organism evidence="8 9">
    <name type="scientific">Carboxylicivirga marina</name>
    <dbReference type="NCBI Taxonomy" id="2800988"/>
    <lineage>
        <taxon>Bacteria</taxon>
        <taxon>Pseudomonadati</taxon>
        <taxon>Bacteroidota</taxon>
        <taxon>Bacteroidia</taxon>
        <taxon>Marinilabiliales</taxon>
        <taxon>Marinilabiliaceae</taxon>
        <taxon>Carboxylicivirga</taxon>
    </lineage>
</organism>
<keyword evidence="4" id="KW-0479">Metal-binding</keyword>
<dbReference type="InterPro" id="IPR010722">
    <property type="entry name" value="BATS_dom"/>
</dbReference>
<dbReference type="SFLD" id="SFLDG01060">
    <property type="entry name" value="BATS_domain_containing"/>
    <property type="match status" value="1"/>
</dbReference>
<dbReference type="SFLD" id="SFLDG01081">
    <property type="entry name" value="cleavage_of_the_Ca-Cb_bond_in"/>
    <property type="match status" value="1"/>
</dbReference>
<sequence length="477" mass="54527">MSIIYNPQQYKLADKPMESFIDADEIHEIIGSHLNPSMEQVEAVIAKSLNKNRLSLQETAILVNANEPEMVDAIKTAAKQLKEQVYGKRIVLFAPLYVGNLCINDCTYCGFRSSNKKQERLTLGKQDIIDQVVALEDTGHKRLILVYGEHPRYDAQFIADTVKIVYDVKHENGEIRRVNINAAPLDVEGYKIVKEAGIGTYQIFQETYHKPTYEKVHIKGTKKHFDWRLTGLDRAQEGGIDDVGIGALFGLYDWRFEVVGLLRHVNHFEAVYNVGPHTISFPRIQSASGFEVDKKYEVSDADFTKLVAILRLAVPYTGLILTAREPGYIRDEILQYGVSQIDGGTNIEMKGYTSHKEQQDLDHEQFEICDDRSLNEVMEELVEDGYIPSFCTACYRLNRTGEHFMEFSVPGFIKRFCQPNAILTLAEYLEDYAPASTKEKGYQLIEDSLKDYEDERFKGKLIERLGKIKDGERDLYF</sequence>
<evidence type="ECO:0000256" key="5">
    <source>
        <dbReference type="ARBA" id="ARBA00023004"/>
    </source>
</evidence>
<dbReference type="SFLD" id="SFLDF00319">
    <property type="entry name" value="Fe_hydrogenase_maturase_(HydG"/>
    <property type="match status" value="1"/>
</dbReference>
<dbReference type="SFLD" id="SFLDS00029">
    <property type="entry name" value="Radical_SAM"/>
    <property type="match status" value="1"/>
</dbReference>
<evidence type="ECO:0000256" key="6">
    <source>
        <dbReference type="ARBA" id="ARBA00023014"/>
    </source>
</evidence>
<gene>
    <name evidence="8" type="primary">hydG</name>
    <name evidence="8" type="ORF">JIV24_05410</name>
</gene>